<sequence length="233" mass="26835">MEIILRDLVKAYGNREVININDFVFKENKTYGIIGSNGAGKTTLIRMILGLDRDYKGSIDYRAGTSYITLEEVRKKAGYVSQNPYLFDQSIRENVKMGIKFQGENNKNEIDEILSEFKLTDISERNALNISMGEAQRTAVARVMLAKSEILLFDEPTANIDSQNTKVIEEAIINYKKKNTVTIIIVTHNIFQAKRLCDYIIYMENGRILEVIDRKEFHCNKKLQEIIEYSMIL</sequence>
<reference evidence="4 5" key="1">
    <citation type="journal article" date="2014" name="Genome Announc.">
        <title>Draft Genome Sequence of Fervidicella metallireducens Strain AeBT, an Iron-Reducing Thermoanaerobe from the Great Artesian Basin.</title>
        <authorList>
            <person name="Patel B.K."/>
        </authorList>
    </citation>
    <scope>NUCLEOTIDE SEQUENCE [LARGE SCALE GENOMIC DNA]</scope>
    <source>
        <strain evidence="4 5">AeB</strain>
    </source>
</reference>
<dbReference type="RefSeq" id="WP_035379476.1">
    <property type="nucleotide sequence ID" value="NZ_AZQP01000018.1"/>
</dbReference>
<name>A0A017RXD8_9CLOT</name>
<keyword evidence="1" id="KW-0547">Nucleotide-binding</keyword>
<dbReference type="PANTHER" id="PTHR43423">
    <property type="entry name" value="ABC TRANSPORTER I FAMILY MEMBER 17"/>
    <property type="match status" value="1"/>
</dbReference>
<evidence type="ECO:0000313" key="5">
    <source>
        <dbReference type="Proteomes" id="UP000019681"/>
    </source>
</evidence>
<evidence type="ECO:0000259" key="3">
    <source>
        <dbReference type="PROSITE" id="PS50893"/>
    </source>
</evidence>
<comment type="caution">
    <text evidence="4">The sequence shown here is derived from an EMBL/GenBank/DDBJ whole genome shotgun (WGS) entry which is preliminary data.</text>
</comment>
<dbReference type="PROSITE" id="PS50893">
    <property type="entry name" value="ABC_TRANSPORTER_2"/>
    <property type="match status" value="1"/>
</dbReference>
<protein>
    <recommendedName>
        <fullName evidence="3">ABC transporter domain-containing protein</fullName>
    </recommendedName>
</protein>
<organism evidence="4 5">
    <name type="scientific">Fervidicella metallireducens AeB</name>
    <dbReference type="NCBI Taxonomy" id="1403537"/>
    <lineage>
        <taxon>Bacteria</taxon>
        <taxon>Bacillati</taxon>
        <taxon>Bacillota</taxon>
        <taxon>Clostridia</taxon>
        <taxon>Eubacteriales</taxon>
        <taxon>Clostridiaceae</taxon>
        <taxon>Fervidicella</taxon>
    </lineage>
</organism>
<feature type="domain" description="ABC transporter" evidence="3">
    <location>
        <begin position="3"/>
        <end position="230"/>
    </location>
</feature>
<dbReference type="GO" id="GO:0005524">
    <property type="term" value="F:ATP binding"/>
    <property type="evidence" value="ECO:0007669"/>
    <property type="project" value="UniProtKB-KW"/>
</dbReference>
<dbReference type="Pfam" id="PF00005">
    <property type="entry name" value="ABC_tran"/>
    <property type="match status" value="1"/>
</dbReference>
<dbReference type="OrthoDB" id="9804199at2"/>
<evidence type="ECO:0000256" key="1">
    <source>
        <dbReference type="ARBA" id="ARBA00022741"/>
    </source>
</evidence>
<dbReference type="Gene3D" id="3.40.50.300">
    <property type="entry name" value="P-loop containing nucleotide triphosphate hydrolases"/>
    <property type="match status" value="1"/>
</dbReference>
<evidence type="ECO:0000313" key="4">
    <source>
        <dbReference type="EMBL" id="EYE88575.1"/>
    </source>
</evidence>
<proteinExistence type="predicted"/>
<dbReference type="PANTHER" id="PTHR43423:SF1">
    <property type="entry name" value="ABC TRANSPORTER I FAMILY MEMBER 17"/>
    <property type="match status" value="1"/>
</dbReference>
<dbReference type="Proteomes" id="UP000019681">
    <property type="component" value="Unassembled WGS sequence"/>
</dbReference>
<dbReference type="SMART" id="SM00382">
    <property type="entry name" value="AAA"/>
    <property type="match status" value="1"/>
</dbReference>
<evidence type="ECO:0000256" key="2">
    <source>
        <dbReference type="ARBA" id="ARBA00022840"/>
    </source>
</evidence>
<accession>A0A017RXD8</accession>
<keyword evidence="2" id="KW-0067">ATP-binding</keyword>
<gene>
    <name evidence="4" type="ORF">Q428_07225</name>
</gene>
<dbReference type="InterPro" id="IPR003593">
    <property type="entry name" value="AAA+_ATPase"/>
</dbReference>
<dbReference type="SUPFAM" id="SSF52540">
    <property type="entry name" value="P-loop containing nucleoside triphosphate hydrolases"/>
    <property type="match status" value="1"/>
</dbReference>
<dbReference type="InterPro" id="IPR027417">
    <property type="entry name" value="P-loop_NTPase"/>
</dbReference>
<dbReference type="AlphaFoldDB" id="A0A017RXD8"/>
<dbReference type="GO" id="GO:0016887">
    <property type="term" value="F:ATP hydrolysis activity"/>
    <property type="evidence" value="ECO:0007669"/>
    <property type="project" value="InterPro"/>
</dbReference>
<keyword evidence="5" id="KW-1185">Reference proteome</keyword>
<dbReference type="EMBL" id="AZQP01000018">
    <property type="protein sequence ID" value="EYE88575.1"/>
    <property type="molecule type" value="Genomic_DNA"/>
</dbReference>
<dbReference type="InterPro" id="IPR003439">
    <property type="entry name" value="ABC_transporter-like_ATP-bd"/>
</dbReference>
<dbReference type="STRING" id="1403537.Q428_07225"/>